<evidence type="ECO:0000313" key="4">
    <source>
        <dbReference type="Proteomes" id="UP001251217"/>
    </source>
</evidence>
<reference evidence="3 4" key="1">
    <citation type="submission" date="2023-07" db="EMBL/GenBank/DDBJ databases">
        <title>Sorghum-associated microbial communities from plants grown in Nebraska, USA.</title>
        <authorList>
            <person name="Schachtman D."/>
        </authorList>
    </citation>
    <scope>NUCLEOTIDE SEQUENCE [LARGE SCALE GENOMIC DNA]</scope>
    <source>
        <strain evidence="3 4">4272</strain>
    </source>
</reference>
<dbReference type="InterPro" id="IPR007969">
    <property type="entry name" value="DUF732"/>
</dbReference>
<comment type="caution">
    <text evidence="3">The sequence shown here is derived from an EMBL/GenBank/DDBJ whole genome shotgun (WGS) entry which is preliminary data.</text>
</comment>
<accession>A0ABU1XG23</accession>
<evidence type="ECO:0000256" key="1">
    <source>
        <dbReference type="SAM" id="MobiDB-lite"/>
    </source>
</evidence>
<dbReference type="Pfam" id="PF05305">
    <property type="entry name" value="DUF732"/>
    <property type="match status" value="1"/>
</dbReference>
<name>A0ABU1XG23_9NOCA</name>
<feature type="region of interest" description="Disordered" evidence="1">
    <location>
        <begin position="72"/>
        <end position="97"/>
    </location>
</feature>
<sequence length="172" mass="17394">MGTDIAPGTYRSAGPSGPTGGCYWARLGDLSGTSIIANNISEGPAVMAVAPTDAAVEVKGCARWTAVPGAPPAAAAPAQPTAGTGAQARPTGPAAGSSADEYYRSLLRADGVFFPSDADALAEGHRVCDLYSGGAANNSVTQQVMRDHPDLSKTDAMKVGRDATLAYCTQYS</sequence>
<evidence type="ECO:0000313" key="3">
    <source>
        <dbReference type="EMBL" id="MDR7169505.1"/>
    </source>
</evidence>
<feature type="compositionally biased region" description="Low complexity" evidence="1">
    <location>
        <begin position="72"/>
        <end position="88"/>
    </location>
</feature>
<protein>
    <recommendedName>
        <fullName evidence="2">DUF732 domain-containing protein</fullName>
    </recommendedName>
</protein>
<dbReference type="Proteomes" id="UP001251217">
    <property type="component" value="Unassembled WGS sequence"/>
</dbReference>
<keyword evidence="4" id="KW-1185">Reference proteome</keyword>
<dbReference type="EMBL" id="JAVDWW010000004">
    <property type="protein sequence ID" value="MDR7169505.1"/>
    <property type="molecule type" value="Genomic_DNA"/>
</dbReference>
<dbReference type="RefSeq" id="WP_310402582.1">
    <property type="nucleotide sequence ID" value="NZ_JAVDWW010000004.1"/>
</dbReference>
<evidence type="ECO:0000259" key="2">
    <source>
        <dbReference type="Pfam" id="PF05305"/>
    </source>
</evidence>
<feature type="domain" description="DUF732" evidence="2">
    <location>
        <begin position="99"/>
        <end position="170"/>
    </location>
</feature>
<proteinExistence type="predicted"/>
<organism evidence="3 4">
    <name type="scientific">Nocardia kruczakiae</name>
    <dbReference type="NCBI Taxonomy" id="261477"/>
    <lineage>
        <taxon>Bacteria</taxon>
        <taxon>Bacillati</taxon>
        <taxon>Actinomycetota</taxon>
        <taxon>Actinomycetes</taxon>
        <taxon>Mycobacteriales</taxon>
        <taxon>Nocardiaceae</taxon>
        <taxon>Nocardia</taxon>
    </lineage>
</organism>
<gene>
    <name evidence="3" type="ORF">J2W56_003246</name>
</gene>